<dbReference type="EMBL" id="AACS02000003">
    <property type="protein sequence ID" value="EAU92029.1"/>
    <property type="molecule type" value="Genomic_DNA"/>
</dbReference>
<evidence type="ECO:0000256" key="2">
    <source>
        <dbReference type="ARBA" id="ARBA00023008"/>
    </source>
</evidence>
<evidence type="ECO:0000256" key="1">
    <source>
        <dbReference type="ARBA" id="ARBA00022723"/>
    </source>
</evidence>
<evidence type="ECO:0000259" key="4">
    <source>
        <dbReference type="PROSITE" id="PS00498"/>
    </source>
</evidence>
<evidence type="ECO:0000313" key="5">
    <source>
        <dbReference type="EMBL" id="EAU92029.1"/>
    </source>
</evidence>
<feature type="chain" id="PRO_5002726201" evidence="3">
    <location>
        <begin position="24"/>
        <end position="358"/>
    </location>
</feature>
<organism evidence="5 6">
    <name type="scientific">Coprinopsis cinerea (strain Okayama-7 / 130 / ATCC MYA-4618 / FGSC 9003)</name>
    <name type="common">Inky cap fungus</name>
    <name type="synonym">Hormographiella aspergillata</name>
    <dbReference type="NCBI Taxonomy" id="240176"/>
    <lineage>
        <taxon>Eukaryota</taxon>
        <taxon>Fungi</taxon>
        <taxon>Dikarya</taxon>
        <taxon>Basidiomycota</taxon>
        <taxon>Agaricomycotina</taxon>
        <taxon>Agaricomycetes</taxon>
        <taxon>Agaricomycetidae</taxon>
        <taxon>Agaricales</taxon>
        <taxon>Agaricineae</taxon>
        <taxon>Psathyrellaceae</taxon>
        <taxon>Coprinopsis</taxon>
    </lineage>
</organism>
<dbReference type="AlphaFoldDB" id="A8N4N8"/>
<evidence type="ECO:0000313" key="6">
    <source>
        <dbReference type="Proteomes" id="UP000001861"/>
    </source>
</evidence>
<protein>
    <submittedName>
        <fullName evidence="5">Tyrosinase central domain-containing protein</fullName>
    </submittedName>
</protein>
<keyword evidence="3" id="KW-0732">Signal</keyword>
<dbReference type="OMA" id="DGCITDG"/>
<dbReference type="Proteomes" id="UP000001861">
    <property type="component" value="Unassembled WGS sequence"/>
</dbReference>
<feature type="signal peptide" evidence="3">
    <location>
        <begin position="1"/>
        <end position="23"/>
    </location>
</feature>
<dbReference type="eggNOG" id="ENOG502RM4B">
    <property type="taxonomic scope" value="Eukaryota"/>
</dbReference>
<dbReference type="GO" id="GO:0046872">
    <property type="term" value="F:metal ion binding"/>
    <property type="evidence" value="ECO:0007669"/>
    <property type="project" value="UniProtKB-KW"/>
</dbReference>
<keyword evidence="6" id="KW-1185">Reference proteome</keyword>
<dbReference type="InterPro" id="IPR008922">
    <property type="entry name" value="Di-copper_centre_dom_sf"/>
</dbReference>
<proteinExistence type="predicted"/>
<evidence type="ECO:0000256" key="3">
    <source>
        <dbReference type="SAM" id="SignalP"/>
    </source>
</evidence>
<name>A8N4N8_COPC7</name>
<dbReference type="PANTHER" id="PTHR11474">
    <property type="entry name" value="TYROSINASE FAMILY MEMBER"/>
    <property type="match status" value="1"/>
</dbReference>
<dbReference type="GeneID" id="6006244"/>
<dbReference type="PROSITE" id="PS00498">
    <property type="entry name" value="TYROSINASE_2"/>
    <property type="match status" value="1"/>
</dbReference>
<dbReference type="InterPro" id="IPR050316">
    <property type="entry name" value="Tyrosinase/Hemocyanin"/>
</dbReference>
<dbReference type="RefSeq" id="XP_001829807.1">
    <property type="nucleotide sequence ID" value="XM_001829755.1"/>
</dbReference>
<dbReference type="KEGG" id="cci:CC1G_06016"/>
<sequence length="358" mass="39555">MVLFTQLLPFLAIFCANFAGIVSTPIPGGSQAKQECDSIEIRREWRDLTVEQRLDYLRAVKCLQETPANIETSRKEIKTRYDQFQAAHFDLAFQVHGVGQFLAWHRHFVTLYHKALRDDCGYEGPATYWDWTRDADGPGLFKDSPVFDDVTGFGGNGVPGTSEPLPPIPAPGLPPLPGFPEGPRAPAGCVQTGPFKDHLVNFGPGQSIGAPSCIIRAIYEDVRDNVNSTSVAAQMAQTNFEDFRNFLELQGPPLAVGAGLHWAGHAIVGGMMMDGWSAPGDPLFYLHHGNLDRIWYKWQMDDPENRLYAISGPSSVRPPSNDNVTRDFMMPYATVSEPVAVGDVMDTEAYPGCFKYVD</sequence>
<dbReference type="InterPro" id="IPR002227">
    <property type="entry name" value="Tyrosinase_Cu-bd"/>
</dbReference>
<comment type="caution">
    <text evidence="5">The sequence shown here is derived from an EMBL/GenBank/DDBJ whole genome shotgun (WGS) entry which is preliminary data.</text>
</comment>
<reference evidence="5 6" key="1">
    <citation type="journal article" date="2010" name="Proc. Natl. Acad. Sci. U.S.A.">
        <title>Insights into evolution of multicellular fungi from the assembled chromosomes of the mushroom Coprinopsis cinerea (Coprinus cinereus).</title>
        <authorList>
            <person name="Stajich J.E."/>
            <person name="Wilke S.K."/>
            <person name="Ahren D."/>
            <person name="Au C.H."/>
            <person name="Birren B.W."/>
            <person name="Borodovsky M."/>
            <person name="Burns C."/>
            <person name="Canback B."/>
            <person name="Casselton L.A."/>
            <person name="Cheng C.K."/>
            <person name="Deng J."/>
            <person name="Dietrich F.S."/>
            <person name="Fargo D.C."/>
            <person name="Farman M.L."/>
            <person name="Gathman A.C."/>
            <person name="Goldberg J."/>
            <person name="Guigo R."/>
            <person name="Hoegger P.J."/>
            <person name="Hooker J.B."/>
            <person name="Huggins A."/>
            <person name="James T.Y."/>
            <person name="Kamada T."/>
            <person name="Kilaru S."/>
            <person name="Kodira C."/>
            <person name="Kues U."/>
            <person name="Kupfer D."/>
            <person name="Kwan H.S."/>
            <person name="Lomsadze A."/>
            <person name="Li W."/>
            <person name="Lilly W.W."/>
            <person name="Ma L.J."/>
            <person name="Mackey A.J."/>
            <person name="Manning G."/>
            <person name="Martin F."/>
            <person name="Muraguchi H."/>
            <person name="Natvig D.O."/>
            <person name="Palmerini H."/>
            <person name="Ramesh M.A."/>
            <person name="Rehmeyer C.J."/>
            <person name="Roe B.A."/>
            <person name="Shenoy N."/>
            <person name="Stanke M."/>
            <person name="Ter-Hovhannisyan V."/>
            <person name="Tunlid A."/>
            <person name="Velagapudi R."/>
            <person name="Vision T.J."/>
            <person name="Zeng Q."/>
            <person name="Zolan M.E."/>
            <person name="Pukkila P.J."/>
        </authorList>
    </citation>
    <scope>NUCLEOTIDE SEQUENCE [LARGE SCALE GENOMIC DNA]</scope>
    <source>
        <strain evidence="6">Okayama-7 / 130 / ATCC MYA-4618 / FGSC 9003</strain>
    </source>
</reference>
<feature type="domain" description="Tyrosinase copper-binding" evidence="4">
    <location>
        <begin position="281"/>
        <end position="292"/>
    </location>
</feature>
<dbReference type="VEuPathDB" id="FungiDB:CC1G_06016"/>
<accession>A8N4N8</accession>
<dbReference type="InParanoid" id="A8N4N8"/>
<dbReference type="Pfam" id="PF00264">
    <property type="entry name" value="Tyrosinase"/>
    <property type="match status" value="1"/>
</dbReference>
<gene>
    <name evidence="5" type="ORF">CC1G_06016</name>
</gene>
<dbReference type="PANTHER" id="PTHR11474:SF126">
    <property type="entry name" value="TYROSINASE-LIKE PROTEIN TYR-1-RELATED"/>
    <property type="match status" value="1"/>
</dbReference>
<dbReference type="SUPFAM" id="SSF48056">
    <property type="entry name" value="Di-copper centre-containing domain"/>
    <property type="match status" value="1"/>
</dbReference>
<keyword evidence="2" id="KW-0186">Copper</keyword>
<dbReference type="Gene3D" id="1.10.1280.10">
    <property type="entry name" value="Di-copper center containing domain from catechol oxidase"/>
    <property type="match status" value="1"/>
</dbReference>
<dbReference type="OrthoDB" id="6132182at2759"/>
<dbReference type="PRINTS" id="PR00092">
    <property type="entry name" value="TYROSINASE"/>
</dbReference>
<keyword evidence="1" id="KW-0479">Metal-binding</keyword>
<dbReference type="GO" id="GO:0016491">
    <property type="term" value="F:oxidoreductase activity"/>
    <property type="evidence" value="ECO:0007669"/>
    <property type="project" value="InterPro"/>
</dbReference>
<dbReference type="STRING" id="240176.A8N4N8"/>